<dbReference type="Gene3D" id="3.30.420.40">
    <property type="match status" value="2"/>
</dbReference>
<dbReference type="GO" id="GO:0008865">
    <property type="term" value="F:fructokinase activity"/>
    <property type="evidence" value="ECO:0007669"/>
    <property type="project" value="UniProtKB-EC"/>
</dbReference>
<dbReference type="InterPro" id="IPR043129">
    <property type="entry name" value="ATPase_NBD"/>
</dbReference>
<dbReference type="SUPFAM" id="SSF51182">
    <property type="entry name" value="RmlC-like cupins"/>
    <property type="match status" value="1"/>
</dbReference>
<name>A0A5J5IDT1_9BACT</name>
<reference evidence="7 8" key="1">
    <citation type="submission" date="2019-09" db="EMBL/GenBank/DDBJ databases">
        <title>Draft genome sequence of Ginsengibacter sp. BR5-29.</title>
        <authorList>
            <person name="Im W.-T."/>
        </authorList>
    </citation>
    <scope>NUCLEOTIDE SEQUENCE [LARGE SCALE GENOMIC DNA]</scope>
    <source>
        <strain evidence="7 8">BR5-29</strain>
    </source>
</reference>
<accession>A0A5J5IDT1</accession>
<keyword evidence="3" id="KW-0862">Zinc</keyword>
<evidence type="ECO:0000256" key="2">
    <source>
        <dbReference type="ARBA" id="ARBA00022723"/>
    </source>
</evidence>
<dbReference type="InterPro" id="IPR000600">
    <property type="entry name" value="ROK"/>
</dbReference>
<dbReference type="PANTHER" id="PTHR42742:SF3">
    <property type="entry name" value="FRUCTOKINASE"/>
    <property type="match status" value="1"/>
</dbReference>
<organism evidence="7 8">
    <name type="scientific">Ginsengibacter hankyongi</name>
    <dbReference type="NCBI Taxonomy" id="2607284"/>
    <lineage>
        <taxon>Bacteria</taxon>
        <taxon>Pseudomonadati</taxon>
        <taxon>Bacteroidota</taxon>
        <taxon>Chitinophagia</taxon>
        <taxon>Chitinophagales</taxon>
        <taxon>Chitinophagaceae</taxon>
        <taxon>Ginsengibacter</taxon>
    </lineage>
</organism>
<evidence type="ECO:0000313" key="8">
    <source>
        <dbReference type="Proteomes" id="UP000326903"/>
    </source>
</evidence>
<gene>
    <name evidence="7" type="ORF">FW778_18130</name>
</gene>
<evidence type="ECO:0000256" key="1">
    <source>
        <dbReference type="ARBA" id="ARBA00001946"/>
    </source>
</evidence>
<dbReference type="Proteomes" id="UP000326903">
    <property type="component" value="Unassembled WGS sequence"/>
</dbReference>
<dbReference type="InterPro" id="IPR051804">
    <property type="entry name" value="Carb_Metab_Reg_Kinase/Isom"/>
</dbReference>
<evidence type="ECO:0000256" key="6">
    <source>
        <dbReference type="ARBA" id="ARBA00048451"/>
    </source>
</evidence>
<comment type="caution">
    <text evidence="7">The sequence shown here is derived from an EMBL/GenBank/DDBJ whole genome shotgun (WGS) entry which is preliminary data.</text>
</comment>
<keyword evidence="2" id="KW-0479">Metal-binding</keyword>
<evidence type="ECO:0000256" key="4">
    <source>
        <dbReference type="ARBA" id="ARBA00022842"/>
    </source>
</evidence>
<dbReference type="GO" id="GO:0046872">
    <property type="term" value="F:metal ion binding"/>
    <property type="evidence" value="ECO:0007669"/>
    <property type="project" value="UniProtKB-KW"/>
</dbReference>
<evidence type="ECO:0000256" key="3">
    <source>
        <dbReference type="ARBA" id="ARBA00022833"/>
    </source>
</evidence>
<evidence type="ECO:0000256" key="5">
    <source>
        <dbReference type="ARBA" id="ARBA00038887"/>
    </source>
</evidence>
<dbReference type="Pfam" id="PF00480">
    <property type="entry name" value="ROK"/>
    <property type="match status" value="1"/>
</dbReference>
<sequence length="892" mass="101544">MMQPGKYIGLDVGGSHVTASLIDTCITPDQPLHLLRKDINAFGKAFNIITDIGSCINEILIGDIKIDAVGIAFPGPFNYEKGVCAIANVGGKFEQTFGLHVKQALKDITGLNDTIFRFSNDAHCFATGAFYRHQLSSKRTVFLTLGTGFGSAFMKNEVLLYNDPALPASGTFYDQDFLLTKADDYFSTRWFLNEYRYLTGKEISSVKELVNTDPEIATSIFWEFGSNLGYFLLPWLQQFECDELVIGGNISKANEFFVSSLKKRLGIISEHINIVFCDDTEDCILTGAAILAAERNEAQVALNKRKTTQHLLPVTSILANHSSYNIFPSFHSDYEVNKGFNSLADKISIERIVTIDGYGGVLWGTFRQQLHKALSAKKKSVFWYDINACLKSPGEIEKMIEENLNGDDPVFGKKYKGSLADFFDNKKLELLHPDPDAEISIVYGTGATLSNWQGLLVYADVPKNEIQYRMRAGSINNIGSSKVSSNTQMYKRFYFVDWPVLNKHKEQLLNKIHCIVDEQRIDEITWMDGNDFRNTLNEILQQPFRARPWFEAGVWGGDWMKKNITGLNKEEINYAWSFELITPENGIVIEGNKNLLEISFDFLLFFDNNKLLGRAAMRFGTEFPIRFDFLDTYDGGNLSIQCHPRTNYIREKFGENFTQDETYYILDCEPDAKVYLGFQNDIDPCAFKTALLDAQNTGVEMQAEKYVQKHAAHKHDLFLIPNGTIHASGKNNMVLEISSTPYIYTFKMYDWLRLDLNGQARPINIDHAFNNLYFDRKGSYVQDKLISHPVVEQEWKGGRKIKLPTHEEHFYTVDRYEFTGEVQINTNNQCHVCMLVEGDRVEVTVNKKTTPFHYAETFVIPASIENYSVHYRGNAKAFLVVAYVKEECCFKI</sequence>
<dbReference type="InterPro" id="IPR014710">
    <property type="entry name" value="RmlC-like_jellyroll"/>
</dbReference>
<comment type="cofactor">
    <cofactor evidence="1">
        <name>Mg(2+)</name>
        <dbReference type="ChEBI" id="CHEBI:18420"/>
    </cofactor>
</comment>
<comment type="catalytic activity">
    <reaction evidence="6">
        <text>D-fructose + ATP = D-fructose 6-phosphate + ADP + H(+)</text>
        <dbReference type="Rhea" id="RHEA:16125"/>
        <dbReference type="ChEBI" id="CHEBI:15378"/>
        <dbReference type="ChEBI" id="CHEBI:30616"/>
        <dbReference type="ChEBI" id="CHEBI:37721"/>
        <dbReference type="ChEBI" id="CHEBI:61527"/>
        <dbReference type="ChEBI" id="CHEBI:456216"/>
        <dbReference type="EC" id="2.7.1.4"/>
    </reaction>
</comment>
<dbReference type="EC" id="2.7.1.4" evidence="5"/>
<keyword evidence="8" id="KW-1185">Reference proteome</keyword>
<dbReference type="Gene3D" id="2.60.120.10">
    <property type="entry name" value="Jelly Rolls"/>
    <property type="match status" value="2"/>
</dbReference>
<keyword evidence="4" id="KW-0460">Magnesium</keyword>
<dbReference type="SUPFAM" id="SSF53067">
    <property type="entry name" value="Actin-like ATPase domain"/>
    <property type="match status" value="1"/>
</dbReference>
<dbReference type="PANTHER" id="PTHR42742">
    <property type="entry name" value="TRANSCRIPTIONAL REPRESSOR MPRA"/>
    <property type="match status" value="1"/>
</dbReference>
<dbReference type="AlphaFoldDB" id="A0A5J5IDT1"/>
<dbReference type="CDD" id="cd23763">
    <property type="entry name" value="ASKHA_ATPase_ROK"/>
    <property type="match status" value="1"/>
</dbReference>
<proteinExistence type="predicted"/>
<dbReference type="CDD" id="cd07010">
    <property type="entry name" value="cupin_PMI_type_I_N_bac"/>
    <property type="match status" value="1"/>
</dbReference>
<dbReference type="InterPro" id="IPR011051">
    <property type="entry name" value="RmlC_Cupin_sf"/>
</dbReference>
<evidence type="ECO:0000313" key="7">
    <source>
        <dbReference type="EMBL" id="KAA9036537.1"/>
    </source>
</evidence>
<dbReference type="EMBL" id="VYQF01000007">
    <property type="protein sequence ID" value="KAA9036537.1"/>
    <property type="molecule type" value="Genomic_DNA"/>
</dbReference>
<protein>
    <recommendedName>
        <fullName evidence="5">fructokinase</fullName>
        <ecNumber evidence="5">2.7.1.4</ecNumber>
    </recommendedName>
</protein>
<dbReference type="RefSeq" id="WP_150416279.1">
    <property type="nucleotide sequence ID" value="NZ_VYQF01000007.1"/>
</dbReference>